<dbReference type="SFLD" id="SFLDG00179">
    <property type="entry name" value="mandelate_racemase"/>
    <property type="match status" value="1"/>
</dbReference>
<evidence type="ECO:0000313" key="5">
    <source>
        <dbReference type="EMBL" id="BBD73434.1"/>
    </source>
</evidence>
<dbReference type="SFLD" id="SFLDS00001">
    <property type="entry name" value="Enolase"/>
    <property type="match status" value="1"/>
</dbReference>
<evidence type="ECO:0000313" key="7">
    <source>
        <dbReference type="Proteomes" id="UP000276741"/>
    </source>
</evidence>
<dbReference type="Pfam" id="PF02746">
    <property type="entry name" value="MR_MLE_N"/>
    <property type="match status" value="1"/>
</dbReference>
<evidence type="ECO:0000256" key="2">
    <source>
        <dbReference type="ARBA" id="ARBA00022723"/>
    </source>
</evidence>
<organism evidence="5 7">
    <name type="scientific">Sulfodiicoccus acidiphilus</name>
    <dbReference type="NCBI Taxonomy" id="1670455"/>
    <lineage>
        <taxon>Archaea</taxon>
        <taxon>Thermoproteota</taxon>
        <taxon>Thermoprotei</taxon>
        <taxon>Sulfolobales</taxon>
        <taxon>Sulfolobaceae</taxon>
        <taxon>Sulfodiicoccus</taxon>
    </lineage>
</organism>
<dbReference type="InterPro" id="IPR013341">
    <property type="entry name" value="Mandelate_racemase_N_dom"/>
</dbReference>
<dbReference type="GO" id="GO:0016836">
    <property type="term" value="F:hydro-lyase activity"/>
    <property type="evidence" value="ECO:0007669"/>
    <property type="project" value="TreeGrafter"/>
</dbReference>
<dbReference type="EMBL" id="AP018553">
    <property type="protein sequence ID" value="BBD73434.1"/>
    <property type="molecule type" value="Genomic_DNA"/>
</dbReference>
<dbReference type="Proteomes" id="UP000276741">
    <property type="component" value="Chromosome"/>
</dbReference>
<reference evidence="6" key="4">
    <citation type="submission" date="2020-09" db="EMBL/GenBank/DDBJ databases">
        <authorList>
            <person name="Sun Q."/>
            <person name="Ohkuma M."/>
        </authorList>
    </citation>
    <scope>NUCLEOTIDE SEQUENCE</scope>
    <source>
        <strain evidence="6">JCM 31740</strain>
    </source>
</reference>
<dbReference type="OrthoDB" id="42605at2157"/>
<dbReference type="GO" id="GO:0009063">
    <property type="term" value="P:amino acid catabolic process"/>
    <property type="evidence" value="ECO:0007669"/>
    <property type="project" value="InterPro"/>
</dbReference>
<keyword evidence="2" id="KW-0479">Metal-binding</keyword>
<dbReference type="PANTHER" id="PTHR13794:SF58">
    <property type="entry name" value="MITOCHONDRIAL ENOLASE SUPERFAMILY MEMBER 1"/>
    <property type="match status" value="1"/>
</dbReference>
<reference evidence="5" key="3">
    <citation type="journal article" date="2019" name="BMC Res. Notes">
        <title>Complete genome sequence of the Sulfodiicoccus acidiphilus strain HS-1T, the first crenarchaeon that lacks polB3, isolated from an acidic hot spring in Ohwaku-dani, Hakone, Japan.</title>
        <authorList>
            <person name="Sakai H.D."/>
            <person name="Kurosawa N."/>
        </authorList>
    </citation>
    <scope>NUCLEOTIDE SEQUENCE</scope>
    <source>
        <strain evidence="5">HS-1</strain>
    </source>
</reference>
<dbReference type="InterPro" id="IPR013342">
    <property type="entry name" value="Mandelate_racemase_C"/>
</dbReference>
<dbReference type="GO" id="GO:0000287">
    <property type="term" value="F:magnesium ion binding"/>
    <property type="evidence" value="ECO:0007669"/>
    <property type="project" value="TreeGrafter"/>
</dbReference>
<sequence>MKARTVEVGLYRVPSRHVQENAIARFTHYEWVLVKLTFNGGVEGVGFTYTQGRGGGAVFSLLSEYWAKELLTSEELDPLTLNRKARSMTYSYGLEGVSRIAYAALDIALWDAEARAQDVPLYRLLGGPRNPKVRAYRSAIDLNFTVQELVEDVKKFKEMGFRAFKIKVGKPELEEDLSRIRAVREVIGKDPLMVDANRGWSFTEALRRGRAMEDLVYWLEEPIEAELLDEYKELRGKLRVPIAAGESLYSSYEQTKLITEGCVDVVQLDVLRSGGVTEWMRYAQLADSLGLPVAPHFGEEISVQVLSAVRNAMFLEHLPGSNLNDSGLLRKGLRFEEGYALPPDGPGHGLEFDWDRLKSYQVKYEKVT</sequence>
<comment type="cofactor">
    <cofactor evidence="1">
        <name>Mg(2+)</name>
        <dbReference type="ChEBI" id="CHEBI:18420"/>
    </cofactor>
</comment>
<dbReference type="Proteomes" id="UP000616143">
    <property type="component" value="Unassembled WGS sequence"/>
</dbReference>
<dbReference type="Pfam" id="PF13378">
    <property type="entry name" value="MR_MLE_C"/>
    <property type="match status" value="1"/>
</dbReference>
<feature type="domain" description="Mandelate racemase/muconate lactonizing enzyme C-terminal" evidence="4">
    <location>
        <begin position="146"/>
        <end position="241"/>
    </location>
</feature>
<dbReference type="InterPro" id="IPR036849">
    <property type="entry name" value="Enolase-like_C_sf"/>
</dbReference>
<dbReference type="InterPro" id="IPR018110">
    <property type="entry name" value="Mandel_Rmase/mucon_lact_enz_CS"/>
</dbReference>
<dbReference type="CDD" id="cd03316">
    <property type="entry name" value="MR_like"/>
    <property type="match status" value="1"/>
</dbReference>
<dbReference type="AlphaFoldDB" id="A0A348B5I2"/>
<dbReference type="EMBL" id="BMQS01000013">
    <property type="protein sequence ID" value="GGT98565.1"/>
    <property type="molecule type" value="Genomic_DNA"/>
</dbReference>
<dbReference type="Gene3D" id="3.20.20.120">
    <property type="entry name" value="Enolase-like C-terminal domain"/>
    <property type="match status" value="1"/>
</dbReference>
<reference evidence="7" key="2">
    <citation type="submission" date="2018-04" db="EMBL/GenBank/DDBJ databases">
        <title>Complete genome sequence of Sulfodiicoccus acidiphilus strain HS-1.</title>
        <authorList>
            <person name="Sakai H.D."/>
            <person name="Kurosawa N."/>
        </authorList>
    </citation>
    <scope>NUCLEOTIDE SEQUENCE [LARGE SCALE GENOMIC DNA]</scope>
    <source>
        <strain evidence="7">HS-1</strain>
    </source>
</reference>
<dbReference type="InterPro" id="IPR029065">
    <property type="entry name" value="Enolase_C-like"/>
</dbReference>
<protein>
    <submittedName>
        <fullName evidence="5">Mandelate racemase</fullName>
    </submittedName>
</protein>
<accession>A0A348B5I2</accession>
<name>A0A348B5I2_9CREN</name>
<reference evidence="6" key="1">
    <citation type="journal article" date="2014" name="Int. J. Syst. Evol. Microbiol.">
        <title>Complete genome sequence of Corynebacterium casei LMG S-19264T (=DSM 44701T), isolated from a smear-ripened cheese.</title>
        <authorList>
            <consortium name="US DOE Joint Genome Institute (JGI-PGF)"/>
            <person name="Walter F."/>
            <person name="Albersmeier A."/>
            <person name="Kalinowski J."/>
            <person name="Ruckert C."/>
        </authorList>
    </citation>
    <scope>NUCLEOTIDE SEQUENCE</scope>
    <source>
        <strain evidence="6">JCM 31740</strain>
    </source>
</reference>
<dbReference type="Gene3D" id="3.30.390.10">
    <property type="entry name" value="Enolase-like, N-terminal domain"/>
    <property type="match status" value="1"/>
</dbReference>
<keyword evidence="7" id="KW-1185">Reference proteome</keyword>
<keyword evidence="3" id="KW-0460">Magnesium</keyword>
<gene>
    <name evidence="6" type="ORF">GCM10007116_14960</name>
    <name evidence="5" type="ORF">HS1genome_1823</name>
</gene>
<dbReference type="GO" id="GO:0016052">
    <property type="term" value="P:carbohydrate catabolic process"/>
    <property type="evidence" value="ECO:0007669"/>
    <property type="project" value="TreeGrafter"/>
</dbReference>
<dbReference type="PROSITE" id="PS00908">
    <property type="entry name" value="MR_MLE_1"/>
    <property type="match status" value="1"/>
</dbReference>
<dbReference type="SUPFAM" id="SSF54826">
    <property type="entry name" value="Enolase N-terminal domain-like"/>
    <property type="match status" value="1"/>
</dbReference>
<dbReference type="InterPro" id="IPR046945">
    <property type="entry name" value="RHMD-like"/>
</dbReference>
<evidence type="ECO:0000256" key="1">
    <source>
        <dbReference type="ARBA" id="ARBA00001946"/>
    </source>
</evidence>
<dbReference type="SUPFAM" id="SSF51604">
    <property type="entry name" value="Enolase C-terminal domain-like"/>
    <property type="match status" value="1"/>
</dbReference>
<dbReference type="KEGG" id="sacd:HS1genome_1823"/>
<dbReference type="SMART" id="SM00922">
    <property type="entry name" value="MR_MLE"/>
    <property type="match status" value="1"/>
</dbReference>
<proteinExistence type="predicted"/>
<dbReference type="PANTHER" id="PTHR13794">
    <property type="entry name" value="ENOLASE SUPERFAMILY, MANDELATE RACEMASE"/>
    <property type="match status" value="1"/>
</dbReference>
<evidence type="ECO:0000256" key="3">
    <source>
        <dbReference type="ARBA" id="ARBA00022842"/>
    </source>
</evidence>
<dbReference type="RefSeq" id="WP_126450624.1">
    <property type="nucleotide sequence ID" value="NZ_AP018553.1"/>
</dbReference>
<dbReference type="InterPro" id="IPR029017">
    <property type="entry name" value="Enolase-like_N"/>
</dbReference>
<dbReference type="GeneID" id="38667299"/>
<evidence type="ECO:0000259" key="4">
    <source>
        <dbReference type="SMART" id="SM00922"/>
    </source>
</evidence>
<evidence type="ECO:0000313" key="6">
    <source>
        <dbReference type="EMBL" id="GGT98565.1"/>
    </source>
</evidence>